<dbReference type="RefSeq" id="WP_054961187.1">
    <property type="nucleotide sequence ID" value="NZ_LLEI02000021.1"/>
</dbReference>
<dbReference type="InterPro" id="IPR007495">
    <property type="entry name" value="NqrM"/>
</dbReference>
<dbReference type="Pfam" id="PF04400">
    <property type="entry name" value="NqrM"/>
    <property type="match status" value="1"/>
</dbReference>
<dbReference type="EMBL" id="LLEI02000021">
    <property type="protein sequence ID" value="OAJ94743.1"/>
    <property type="molecule type" value="Genomic_DNA"/>
</dbReference>
<dbReference type="AlphaFoldDB" id="A0A177Y1K6"/>
<gene>
    <name evidence="1" type="ORF">APB76_05525</name>
</gene>
<protein>
    <recommendedName>
        <fullName evidence="3">(Na+)-NQR maturation NqrM</fullName>
    </recommendedName>
</protein>
<evidence type="ECO:0008006" key="3">
    <source>
        <dbReference type="Google" id="ProtNLM"/>
    </source>
</evidence>
<organism evidence="1 2">
    <name type="scientific">Vibrio bivalvicida</name>
    <dbReference type="NCBI Taxonomy" id="1276888"/>
    <lineage>
        <taxon>Bacteria</taxon>
        <taxon>Pseudomonadati</taxon>
        <taxon>Pseudomonadota</taxon>
        <taxon>Gammaproteobacteria</taxon>
        <taxon>Vibrionales</taxon>
        <taxon>Vibrionaceae</taxon>
        <taxon>Vibrio</taxon>
        <taxon>Vibrio oreintalis group</taxon>
    </lineage>
</organism>
<dbReference type="Proteomes" id="UP000078406">
    <property type="component" value="Unassembled WGS sequence"/>
</dbReference>
<dbReference type="PANTHER" id="PTHR40691">
    <property type="entry name" value="(NA+)-NQR MATURATION NQRM"/>
    <property type="match status" value="1"/>
</dbReference>
<name>A0A177Y1K6_9VIBR</name>
<accession>A0A177Y1K6</accession>
<proteinExistence type="predicted"/>
<sequence length="64" mass="7139">MTLLLTVLIFVSFIALMAIGVMFSRRPIQGSCGGLSKLNITRECDCKDVCKGTKRTLYQIKEPE</sequence>
<evidence type="ECO:0000313" key="1">
    <source>
        <dbReference type="EMBL" id="OAJ94743.1"/>
    </source>
</evidence>
<evidence type="ECO:0000313" key="2">
    <source>
        <dbReference type="Proteomes" id="UP000078406"/>
    </source>
</evidence>
<dbReference type="PANTHER" id="PTHR40691:SF3">
    <property type="entry name" value="(NA+)-NQR MATURATION NQRM"/>
    <property type="match status" value="1"/>
</dbReference>
<reference evidence="1 2" key="1">
    <citation type="journal article" date="2016" name="Syst. Appl. Microbiol.">
        <title>Vibrio bivalvicida sp. nov., a novel larval pathogen for bivalve molluscs reared in a hatchery.</title>
        <authorList>
            <person name="Dubert J."/>
            <person name="Romalde J.L."/>
            <person name="Prado S."/>
            <person name="Barja J.L."/>
        </authorList>
    </citation>
    <scope>NUCLEOTIDE SEQUENCE [LARGE SCALE GENOMIC DNA]</scope>
    <source>
        <strain evidence="1 2">605</strain>
    </source>
</reference>
<comment type="caution">
    <text evidence="1">The sequence shown here is derived from an EMBL/GenBank/DDBJ whole genome shotgun (WGS) entry which is preliminary data.</text>
</comment>